<feature type="transmembrane region" description="Helical" evidence="1">
    <location>
        <begin position="252"/>
        <end position="275"/>
    </location>
</feature>
<feature type="transmembrane region" description="Helical" evidence="1">
    <location>
        <begin position="197"/>
        <end position="218"/>
    </location>
</feature>
<feature type="transmembrane region" description="Helical" evidence="1">
    <location>
        <begin position="155"/>
        <end position="176"/>
    </location>
</feature>
<keyword evidence="3" id="KW-1185">Reference proteome</keyword>
<dbReference type="PANTHER" id="PTHR43310:SF4">
    <property type="entry name" value="AFR304WP"/>
    <property type="match status" value="1"/>
</dbReference>
<organism evidence="2 3">
    <name type="scientific">Symbiodinium microadriaticum</name>
    <name type="common">Dinoflagellate</name>
    <name type="synonym">Zooxanthella microadriatica</name>
    <dbReference type="NCBI Taxonomy" id="2951"/>
    <lineage>
        <taxon>Eukaryota</taxon>
        <taxon>Sar</taxon>
        <taxon>Alveolata</taxon>
        <taxon>Dinophyceae</taxon>
        <taxon>Suessiales</taxon>
        <taxon>Symbiodiniaceae</taxon>
        <taxon>Symbiodinium</taxon>
    </lineage>
</organism>
<keyword evidence="1" id="KW-1133">Transmembrane helix</keyword>
<name>A0A1Q9DTQ5_SYMMI</name>
<evidence type="ECO:0000256" key="1">
    <source>
        <dbReference type="SAM" id="Phobius"/>
    </source>
</evidence>
<proteinExistence type="predicted"/>
<evidence type="ECO:0000313" key="3">
    <source>
        <dbReference type="Proteomes" id="UP000186817"/>
    </source>
</evidence>
<reference evidence="2 3" key="1">
    <citation type="submission" date="2016-02" db="EMBL/GenBank/DDBJ databases">
        <title>Genome analysis of coral dinoflagellate symbionts highlights evolutionary adaptations to a symbiotic lifestyle.</title>
        <authorList>
            <person name="Aranda M."/>
            <person name="Li Y."/>
            <person name="Liew Y.J."/>
            <person name="Baumgarten S."/>
            <person name="Simakov O."/>
            <person name="Wilson M."/>
            <person name="Piel J."/>
            <person name="Ashoor H."/>
            <person name="Bougouffa S."/>
            <person name="Bajic V.B."/>
            <person name="Ryu T."/>
            <person name="Ravasi T."/>
            <person name="Bayer T."/>
            <person name="Micklem G."/>
            <person name="Kim H."/>
            <person name="Bhak J."/>
            <person name="Lajeunesse T.C."/>
            <person name="Voolstra C.R."/>
        </authorList>
    </citation>
    <scope>NUCLEOTIDE SEQUENCE [LARGE SCALE GENOMIC DNA]</scope>
    <source>
        <strain evidence="2 3">CCMP2467</strain>
    </source>
</reference>
<evidence type="ECO:0000313" key="2">
    <source>
        <dbReference type="EMBL" id="OLP98549.1"/>
    </source>
</evidence>
<feature type="transmembrane region" description="Helical" evidence="1">
    <location>
        <begin position="58"/>
        <end position="81"/>
    </location>
</feature>
<dbReference type="AlphaFoldDB" id="A0A1Q9DTQ5"/>
<feature type="transmembrane region" description="Helical" evidence="1">
    <location>
        <begin position="310"/>
        <end position="333"/>
    </location>
</feature>
<dbReference type="EMBL" id="LSRX01000392">
    <property type="protein sequence ID" value="OLP98549.1"/>
    <property type="molecule type" value="Genomic_DNA"/>
</dbReference>
<protein>
    <submittedName>
        <fullName evidence="2">Uncharacterized protein C24H6.11c</fullName>
    </submittedName>
</protein>
<sequence length="360" mass="38820">MLHHPLLEPVEERQELCRNWPALRGQSLSFDGLKPNASDGPRSSGDGKDGSILQEIPAVGVVFLMSAINAVSYGTLLFAALDAPTATAAGHSYPMMLPNGTSVWLLSQLGAQLGTLFFSDMQNGICCPMLEMIPILHALHLTISKQMTHKSPPEVQATCVASCFLCTASIGMLLLLGTRLGLAKYLRAVPLIVLKGALFGVAIFLISSCLHVSAGLAIPLVETWRHWMPAVLLGLLLFALDEAVHSPVAIALSLLAIGIAPSALDALGICTIAELQQETWVFQSPAADLPSESGAWYSQMLNLYGSCWQYIHWPVLLEMMPTMLGIAASASLLMRLAQAQRRRPPSKRRHCAVLQSFDCD</sequence>
<dbReference type="InterPro" id="IPR052706">
    <property type="entry name" value="Membrane-Transporter-like"/>
</dbReference>
<keyword evidence="1" id="KW-0812">Transmembrane</keyword>
<dbReference type="Proteomes" id="UP000186817">
    <property type="component" value="Unassembled WGS sequence"/>
</dbReference>
<gene>
    <name evidence="2" type="ORF">AK812_SmicGene19003</name>
</gene>
<accession>A0A1Q9DTQ5</accession>
<keyword evidence="1" id="KW-0472">Membrane</keyword>
<comment type="caution">
    <text evidence="2">The sequence shown here is derived from an EMBL/GenBank/DDBJ whole genome shotgun (WGS) entry which is preliminary data.</text>
</comment>
<dbReference type="PANTHER" id="PTHR43310">
    <property type="entry name" value="SULFATE TRANSPORTER YBAR-RELATED"/>
    <property type="match status" value="1"/>
</dbReference>
<feature type="transmembrane region" description="Helical" evidence="1">
    <location>
        <begin position="224"/>
        <end position="240"/>
    </location>
</feature>